<comment type="subcellular location">
    <subcellularLocation>
        <location evidence="1">Cell membrane</location>
        <topology evidence="1">Multi-pass membrane protein</topology>
    </subcellularLocation>
</comment>
<name>A0A921DRN0_9BACT</name>
<feature type="transmembrane region" description="Helical" evidence="6">
    <location>
        <begin position="193"/>
        <end position="213"/>
    </location>
</feature>
<protein>
    <submittedName>
        <fullName evidence="7">ABC transporter permease</fullName>
    </submittedName>
</protein>
<evidence type="ECO:0000256" key="6">
    <source>
        <dbReference type="SAM" id="Phobius"/>
    </source>
</evidence>
<gene>
    <name evidence="7" type="ORF">K8W16_00770</name>
</gene>
<feature type="transmembrane region" description="Helical" evidence="6">
    <location>
        <begin position="277"/>
        <end position="293"/>
    </location>
</feature>
<dbReference type="PANTHER" id="PTHR32196">
    <property type="entry name" value="ABC TRANSPORTER PERMEASE PROTEIN YPHD-RELATED-RELATED"/>
    <property type="match status" value="1"/>
</dbReference>
<dbReference type="EMBL" id="DYZA01000016">
    <property type="protein sequence ID" value="HJD96167.1"/>
    <property type="molecule type" value="Genomic_DNA"/>
</dbReference>
<sequence>MKSSSGGNAVKLFCVRNAVPIVFLLVSSVGIYYSQFTAEYLIQEMLTRLARNSFLVLSLLIPIMAGMGLNFGMVLGAMAGQIGLIFVSDWNIAGLYGMTLAALIATPLAILFGWMCGVVLNKARGREMVTSYILGFFMNGVYQLVVLYGFGSLVPILNPELVLSRGYGIRNVTNLDNIRGTLDNAIPLDIMGIHVPLATFLLIGLFCLFIVWFRRTKLGQDMRATGQDLAVAHSAGIPVMRTRIISIVISTVLAAYGQIIFLQNVGTLNTYNSHEQAGVFAIASLLVGGATVARASILNVFTGVLLFHLMFVVSPMAGKYLVGDAQIGEYFRVFVCYAIISLALVLHAWRRHADRERARAALRGNAGGAA</sequence>
<feature type="transmembrane region" description="Helical" evidence="6">
    <location>
        <begin position="300"/>
        <end position="318"/>
    </location>
</feature>
<feature type="transmembrane region" description="Helical" evidence="6">
    <location>
        <begin position="132"/>
        <end position="157"/>
    </location>
</feature>
<dbReference type="InterPro" id="IPR001851">
    <property type="entry name" value="ABC_transp_permease"/>
</dbReference>
<evidence type="ECO:0000313" key="8">
    <source>
        <dbReference type="Proteomes" id="UP000698963"/>
    </source>
</evidence>
<dbReference type="GO" id="GO:0022857">
    <property type="term" value="F:transmembrane transporter activity"/>
    <property type="evidence" value="ECO:0007669"/>
    <property type="project" value="InterPro"/>
</dbReference>
<dbReference type="PANTHER" id="PTHR32196:SF15">
    <property type="entry name" value="SUGAR ABC TRANSPORTER PERMEASE PROTEIN"/>
    <property type="match status" value="1"/>
</dbReference>
<keyword evidence="4 6" id="KW-1133">Transmembrane helix</keyword>
<feature type="transmembrane region" description="Helical" evidence="6">
    <location>
        <begin position="93"/>
        <end position="120"/>
    </location>
</feature>
<reference evidence="7" key="2">
    <citation type="submission" date="2021-09" db="EMBL/GenBank/DDBJ databases">
        <authorList>
            <person name="Gilroy R."/>
        </authorList>
    </citation>
    <scope>NUCLEOTIDE SEQUENCE</scope>
    <source>
        <strain evidence="7">ChiGjej2B2-19336</strain>
    </source>
</reference>
<accession>A0A921DRN0</accession>
<evidence type="ECO:0000256" key="4">
    <source>
        <dbReference type="ARBA" id="ARBA00022989"/>
    </source>
</evidence>
<feature type="transmembrane region" description="Helical" evidence="6">
    <location>
        <begin position="244"/>
        <end position="265"/>
    </location>
</feature>
<dbReference type="CDD" id="cd06574">
    <property type="entry name" value="TM_PBP1_branched-chain-AA_like"/>
    <property type="match status" value="1"/>
</dbReference>
<organism evidence="7 8">
    <name type="scientific">Mailhella massiliensis</name>
    <dbReference type="NCBI Taxonomy" id="1903261"/>
    <lineage>
        <taxon>Bacteria</taxon>
        <taxon>Pseudomonadati</taxon>
        <taxon>Thermodesulfobacteriota</taxon>
        <taxon>Desulfovibrionia</taxon>
        <taxon>Desulfovibrionales</taxon>
        <taxon>Desulfovibrionaceae</taxon>
        <taxon>Mailhella</taxon>
    </lineage>
</organism>
<dbReference type="Pfam" id="PF02653">
    <property type="entry name" value="BPD_transp_2"/>
    <property type="match status" value="1"/>
</dbReference>
<proteinExistence type="predicted"/>
<evidence type="ECO:0000256" key="1">
    <source>
        <dbReference type="ARBA" id="ARBA00004651"/>
    </source>
</evidence>
<evidence type="ECO:0000256" key="5">
    <source>
        <dbReference type="ARBA" id="ARBA00023136"/>
    </source>
</evidence>
<keyword evidence="2" id="KW-1003">Cell membrane</keyword>
<dbReference type="GO" id="GO:0005886">
    <property type="term" value="C:plasma membrane"/>
    <property type="evidence" value="ECO:0007669"/>
    <property type="project" value="UniProtKB-SubCell"/>
</dbReference>
<dbReference type="Proteomes" id="UP000698963">
    <property type="component" value="Unassembled WGS sequence"/>
</dbReference>
<evidence type="ECO:0000256" key="2">
    <source>
        <dbReference type="ARBA" id="ARBA00022475"/>
    </source>
</evidence>
<dbReference type="AlphaFoldDB" id="A0A921DRN0"/>
<reference evidence="7" key="1">
    <citation type="journal article" date="2021" name="PeerJ">
        <title>Extensive microbial diversity within the chicken gut microbiome revealed by metagenomics and culture.</title>
        <authorList>
            <person name="Gilroy R."/>
            <person name="Ravi A."/>
            <person name="Getino M."/>
            <person name="Pursley I."/>
            <person name="Horton D.L."/>
            <person name="Alikhan N.F."/>
            <person name="Baker D."/>
            <person name="Gharbi K."/>
            <person name="Hall N."/>
            <person name="Watson M."/>
            <person name="Adriaenssens E.M."/>
            <person name="Foster-Nyarko E."/>
            <person name="Jarju S."/>
            <person name="Secka A."/>
            <person name="Antonio M."/>
            <person name="Oren A."/>
            <person name="Chaudhuri R.R."/>
            <person name="La Ragione R."/>
            <person name="Hildebrand F."/>
            <person name="Pallen M.J."/>
        </authorList>
    </citation>
    <scope>NUCLEOTIDE SEQUENCE</scope>
    <source>
        <strain evidence="7">ChiGjej2B2-19336</strain>
    </source>
</reference>
<keyword evidence="3 6" id="KW-0812">Transmembrane</keyword>
<evidence type="ECO:0000256" key="3">
    <source>
        <dbReference type="ARBA" id="ARBA00022692"/>
    </source>
</evidence>
<evidence type="ECO:0000313" key="7">
    <source>
        <dbReference type="EMBL" id="HJD96167.1"/>
    </source>
</evidence>
<dbReference type="RefSeq" id="WP_304120306.1">
    <property type="nucleotide sequence ID" value="NZ_DYZA01000016.1"/>
</dbReference>
<feature type="transmembrane region" description="Helical" evidence="6">
    <location>
        <begin position="54"/>
        <end position="87"/>
    </location>
</feature>
<keyword evidence="5 6" id="KW-0472">Membrane</keyword>
<feature type="transmembrane region" description="Helical" evidence="6">
    <location>
        <begin position="20"/>
        <end position="42"/>
    </location>
</feature>
<comment type="caution">
    <text evidence="7">The sequence shown here is derived from an EMBL/GenBank/DDBJ whole genome shotgun (WGS) entry which is preliminary data.</text>
</comment>
<feature type="transmembrane region" description="Helical" evidence="6">
    <location>
        <begin position="330"/>
        <end position="349"/>
    </location>
</feature>